<dbReference type="PANTHER" id="PTHR33841:SF5">
    <property type="entry name" value="DNA METHYLASE (MODIFICATION METHYLASE) (METHYLTRANSFERASE)-RELATED"/>
    <property type="match status" value="1"/>
</dbReference>
<dbReference type="InterPro" id="IPR002052">
    <property type="entry name" value="DNA_methylase_N6_adenine_CS"/>
</dbReference>
<keyword evidence="3 8" id="KW-0489">Methyltransferase</keyword>
<dbReference type="Gene3D" id="3.40.50.150">
    <property type="entry name" value="Vaccinia Virus protein VP39"/>
    <property type="match status" value="1"/>
</dbReference>
<feature type="domain" description="Type II methyltransferase M.TaqI-like" evidence="7">
    <location>
        <begin position="125"/>
        <end position="217"/>
    </location>
</feature>
<evidence type="ECO:0000259" key="7">
    <source>
        <dbReference type="Pfam" id="PF07669"/>
    </source>
</evidence>
<dbReference type="AlphaFoldDB" id="A0AAW4TSA0"/>
<evidence type="ECO:0000256" key="5">
    <source>
        <dbReference type="ARBA" id="ARBA00022691"/>
    </source>
</evidence>
<evidence type="ECO:0000313" key="8">
    <source>
        <dbReference type="EMBL" id="MCB4881092.1"/>
    </source>
</evidence>
<comment type="caution">
    <text evidence="8">The sequence shown here is derived from an EMBL/GenBank/DDBJ whole genome shotgun (WGS) entry which is preliminary data.</text>
</comment>
<reference evidence="8" key="1">
    <citation type="submission" date="2021-07" db="EMBL/GenBank/DDBJ databases">
        <title>Xylan utilisation by Bifidobacterium pseudocatenulatum.</title>
        <authorList>
            <person name="Watanabe Y."/>
        </authorList>
    </citation>
    <scope>NUCLEOTIDE SEQUENCE</scope>
    <source>
        <strain evidence="8">YIT12824</strain>
    </source>
</reference>
<dbReference type="EMBL" id="JAHXEI010000021">
    <property type="protein sequence ID" value="MCB4881092.1"/>
    <property type="molecule type" value="Genomic_DNA"/>
</dbReference>
<evidence type="ECO:0000256" key="4">
    <source>
        <dbReference type="ARBA" id="ARBA00022679"/>
    </source>
</evidence>
<evidence type="ECO:0000256" key="1">
    <source>
        <dbReference type="ARBA" id="ARBA00006594"/>
    </source>
</evidence>
<gene>
    <name evidence="8" type="ORF">KZP06_10305</name>
</gene>
<accession>A0AAW4TSA0</accession>
<dbReference type="GO" id="GO:0032259">
    <property type="term" value="P:methylation"/>
    <property type="evidence" value="ECO:0007669"/>
    <property type="project" value="UniProtKB-KW"/>
</dbReference>
<keyword evidence="4" id="KW-0808">Transferase</keyword>
<sequence length="355" mass="39055">MASTHHGVVYTKKWVVDLILDVAGYVPGTGISDKVIIEPSCGCGAFLTVIAGRLADDAIAVGKGWTSLGNAIRAYDIDSASIETARKAAVEALMTRGCPAIQARELCEQWIVHGDFILDDVPAADFIVGNPPYVRAVEIDRTKRSLYVKRLSSVTTGCDLYVSFFDRGLDALKVGGTLCFICADRWLQNKYGTLLRSRMGTDCDLVSLVRMHGVDAFDDEVDAYPAVTTVRKGVAADHLKFVNCAPEFNEADATAVLDWLMDDEPDLVGERFEAFEIDKPTGDRMYPLGNHDLVRFVSQACERLPKLEEAGVKLGIGIATGCDDVFLTEDDDLVESDRMVPIFYMRDHRRGNDDR</sequence>
<dbReference type="PROSITE" id="PS00092">
    <property type="entry name" value="N6_MTASE"/>
    <property type="match status" value="1"/>
</dbReference>
<dbReference type="CDD" id="cd02440">
    <property type="entry name" value="AdoMet_MTases"/>
    <property type="match status" value="1"/>
</dbReference>
<keyword evidence="5" id="KW-0949">S-adenosyl-L-methionine</keyword>
<organism evidence="8 9">
    <name type="scientific">Bifidobacterium pseudocatenulatum</name>
    <dbReference type="NCBI Taxonomy" id="28026"/>
    <lineage>
        <taxon>Bacteria</taxon>
        <taxon>Bacillati</taxon>
        <taxon>Actinomycetota</taxon>
        <taxon>Actinomycetes</taxon>
        <taxon>Bifidobacteriales</taxon>
        <taxon>Bifidobacteriaceae</taxon>
        <taxon>Bifidobacterium</taxon>
    </lineage>
</organism>
<dbReference type="GO" id="GO:0009007">
    <property type="term" value="F:site-specific DNA-methyltransferase (adenine-specific) activity"/>
    <property type="evidence" value="ECO:0007669"/>
    <property type="project" value="UniProtKB-EC"/>
</dbReference>
<dbReference type="RefSeq" id="WP_226591401.1">
    <property type="nucleotide sequence ID" value="NZ_JAHXEI010000021.1"/>
</dbReference>
<evidence type="ECO:0000313" key="9">
    <source>
        <dbReference type="Proteomes" id="UP001197735"/>
    </source>
</evidence>
<dbReference type="GO" id="GO:0003676">
    <property type="term" value="F:nucleic acid binding"/>
    <property type="evidence" value="ECO:0007669"/>
    <property type="project" value="InterPro"/>
</dbReference>
<comment type="catalytic activity">
    <reaction evidence="6">
        <text>a 2'-deoxyadenosine in DNA + S-adenosyl-L-methionine = an N(6)-methyl-2'-deoxyadenosine in DNA + S-adenosyl-L-homocysteine + H(+)</text>
        <dbReference type="Rhea" id="RHEA:15197"/>
        <dbReference type="Rhea" id="RHEA-COMP:12418"/>
        <dbReference type="Rhea" id="RHEA-COMP:12419"/>
        <dbReference type="ChEBI" id="CHEBI:15378"/>
        <dbReference type="ChEBI" id="CHEBI:57856"/>
        <dbReference type="ChEBI" id="CHEBI:59789"/>
        <dbReference type="ChEBI" id="CHEBI:90615"/>
        <dbReference type="ChEBI" id="CHEBI:90616"/>
        <dbReference type="EC" id="2.1.1.72"/>
    </reaction>
</comment>
<evidence type="ECO:0000256" key="3">
    <source>
        <dbReference type="ARBA" id="ARBA00022603"/>
    </source>
</evidence>
<comment type="similarity">
    <text evidence="1">Belongs to the N(4)/N(6)-methyltransferase family.</text>
</comment>
<name>A0AAW4TSA0_BIFPS</name>
<dbReference type="InterPro" id="IPR050953">
    <property type="entry name" value="N4_N6_ade-DNA_methylase"/>
</dbReference>
<dbReference type="Proteomes" id="UP001197735">
    <property type="component" value="Unassembled WGS sequence"/>
</dbReference>
<dbReference type="PANTHER" id="PTHR33841">
    <property type="entry name" value="DNA METHYLTRANSFERASE YEEA-RELATED"/>
    <property type="match status" value="1"/>
</dbReference>
<dbReference type="Pfam" id="PF07669">
    <property type="entry name" value="Eco57I"/>
    <property type="match status" value="1"/>
</dbReference>
<dbReference type="InterPro" id="IPR029063">
    <property type="entry name" value="SAM-dependent_MTases_sf"/>
</dbReference>
<evidence type="ECO:0000256" key="2">
    <source>
        <dbReference type="ARBA" id="ARBA00011900"/>
    </source>
</evidence>
<dbReference type="GO" id="GO:0006304">
    <property type="term" value="P:DNA modification"/>
    <property type="evidence" value="ECO:0007669"/>
    <property type="project" value="InterPro"/>
</dbReference>
<feature type="non-terminal residue" evidence="8">
    <location>
        <position position="355"/>
    </location>
</feature>
<evidence type="ECO:0000256" key="6">
    <source>
        <dbReference type="ARBA" id="ARBA00047942"/>
    </source>
</evidence>
<protein>
    <recommendedName>
        <fullName evidence="2">site-specific DNA-methyltransferase (adenine-specific)</fullName>
        <ecNumber evidence="2">2.1.1.72</ecNumber>
    </recommendedName>
</protein>
<dbReference type="PRINTS" id="PR00507">
    <property type="entry name" value="N12N6MTFRASE"/>
</dbReference>
<dbReference type="EC" id="2.1.1.72" evidence="2"/>
<proteinExistence type="inferred from homology"/>
<dbReference type="InterPro" id="IPR011639">
    <property type="entry name" value="MethylTrfase_TaqI-like_dom"/>
</dbReference>
<dbReference type="SUPFAM" id="SSF53335">
    <property type="entry name" value="S-adenosyl-L-methionine-dependent methyltransferases"/>
    <property type="match status" value="1"/>
</dbReference>